<dbReference type="GO" id="GO:0034394">
    <property type="term" value="P:protein localization to cell surface"/>
    <property type="evidence" value="ECO:0007669"/>
    <property type="project" value="TreeGrafter"/>
</dbReference>
<dbReference type="EMBL" id="UYRU01049478">
    <property type="protein sequence ID" value="VDN10590.1"/>
    <property type="molecule type" value="Genomic_DNA"/>
</dbReference>
<evidence type="ECO:0000313" key="3">
    <source>
        <dbReference type="Proteomes" id="UP000281553"/>
    </source>
</evidence>
<dbReference type="InterPro" id="IPR002014">
    <property type="entry name" value="VHS_dom"/>
</dbReference>
<dbReference type="InterPro" id="IPR027422">
    <property type="entry name" value="GGA1-3"/>
</dbReference>
<sequence length="242" mass="26683">MSQGRLPPLRGPNIALGPLNKAEVTSPLLTHVNTDSYSRIFELINNDPTAPETALRVLAHKVQSPQEKEAIGALTHLGDSTSERVKSKCIELLVTWNRDLGEKYPKIGEAYQLLKSQGVIKEDQITPAPAKATGDEEHSSRNSIFENSRHAEVSPFAASFLLCHPLNNPTASLQTLAKLLKSRNPDDLQRANEIIKTIVDEVSSFVMNLPFESWLDAILGEPSSIFCLLADTYMADDLLRTL</sequence>
<dbReference type="PROSITE" id="PS50179">
    <property type="entry name" value="VHS"/>
    <property type="match status" value="1"/>
</dbReference>
<dbReference type="GO" id="GO:0006893">
    <property type="term" value="P:Golgi to plasma membrane transport"/>
    <property type="evidence" value="ECO:0007669"/>
    <property type="project" value="TreeGrafter"/>
</dbReference>
<dbReference type="Gene3D" id="1.20.5.170">
    <property type="match status" value="1"/>
</dbReference>
<feature type="domain" description="VHS" evidence="1">
    <location>
        <begin position="24"/>
        <end position="77"/>
    </location>
</feature>
<dbReference type="GO" id="GO:0006886">
    <property type="term" value="P:intracellular protein transport"/>
    <property type="evidence" value="ECO:0007669"/>
    <property type="project" value="InterPro"/>
</dbReference>
<organism evidence="2 3">
    <name type="scientific">Dibothriocephalus latus</name>
    <name type="common">Fish tapeworm</name>
    <name type="synonym">Diphyllobothrium latum</name>
    <dbReference type="NCBI Taxonomy" id="60516"/>
    <lineage>
        <taxon>Eukaryota</taxon>
        <taxon>Metazoa</taxon>
        <taxon>Spiralia</taxon>
        <taxon>Lophotrochozoa</taxon>
        <taxon>Platyhelminthes</taxon>
        <taxon>Cestoda</taxon>
        <taxon>Eucestoda</taxon>
        <taxon>Diphyllobothriidea</taxon>
        <taxon>Diphyllobothriidae</taxon>
        <taxon>Dibothriocephalus</taxon>
    </lineage>
</organism>
<dbReference type="PANTHER" id="PTHR45905">
    <property type="entry name" value="GOLGI-LOCALIZED, GAMMA-ADAPTIN EAR CONTAINING, ARF BINDING PROTEIN"/>
    <property type="match status" value="1"/>
</dbReference>
<dbReference type="SUPFAM" id="SSF89009">
    <property type="entry name" value="GAT-like domain"/>
    <property type="match status" value="1"/>
</dbReference>
<dbReference type="InterPro" id="IPR041198">
    <property type="entry name" value="GGA_N-GAT"/>
</dbReference>
<dbReference type="SUPFAM" id="SSF48464">
    <property type="entry name" value="ENTH/VHS domain"/>
    <property type="match status" value="1"/>
</dbReference>
<evidence type="ECO:0000313" key="2">
    <source>
        <dbReference type="EMBL" id="VDN10590.1"/>
    </source>
</evidence>
<name>A0A3P7LAY6_DIBLA</name>
<dbReference type="InterPro" id="IPR008942">
    <property type="entry name" value="ENTH_VHS"/>
</dbReference>
<dbReference type="GO" id="GO:0005802">
    <property type="term" value="C:trans-Golgi network"/>
    <property type="evidence" value="ECO:0007669"/>
    <property type="project" value="InterPro"/>
</dbReference>
<dbReference type="GO" id="GO:0031267">
    <property type="term" value="F:small GTPase binding"/>
    <property type="evidence" value="ECO:0007669"/>
    <property type="project" value="InterPro"/>
</dbReference>
<dbReference type="AlphaFoldDB" id="A0A3P7LAY6"/>
<dbReference type="Proteomes" id="UP000281553">
    <property type="component" value="Unassembled WGS sequence"/>
</dbReference>
<dbReference type="GO" id="GO:0043130">
    <property type="term" value="F:ubiquitin binding"/>
    <property type="evidence" value="ECO:0007669"/>
    <property type="project" value="InterPro"/>
</dbReference>
<gene>
    <name evidence="2" type="ORF">DILT_LOCUS6421</name>
</gene>
<dbReference type="Gene3D" id="1.25.40.90">
    <property type="match status" value="2"/>
</dbReference>
<dbReference type="OrthoDB" id="447025at2759"/>
<accession>A0A3P7LAY6</accession>
<reference evidence="2 3" key="1">
    <citation type="submission" date="2018-11" db="EMBL/GenBank/DDBJ databases">
        <authorList>
            <consortium name="Pathogen Informatics"/>
        </authorList>
    </citation>
    <scope>NUCLEOTIDE SEQUENCE [LARGE SCALE GENOMIC DNA]</scope>
</reference>
<protein>
    <recommendedName>
        <fullName evidence="1">VHS domain-containing protein</fullName>
    </recommendedName>
</protein>
<proteinExistence type="predicted"/>
<keyword evidence="3" id="KW-1185">Reference proteome</keyword>
<evidence type="ECO:0000259" key="1">
    <source>
        <dbReference type="PROSITE" id="PS50179"/>
    </source>
</evidence>
<dbReference type="GO" id="GO:0035091">
    <property type="term" value="F:phosphatidylinositol binding"/>
    <property type="evidence" value="ECO:0007669"/>
    <property type="project" value="InterPro"/>
</dbReference>
<dbReference type="PANTHER" id="PTHR45905:SF1">
    <property type="entry name" value="GOLGI-LOCALIZED, GAMMA-ADAPTIN EAR CONTAINING, ARF BINDING PROTEIN"/>
    <property type="match status" value="1"/>
</dbReference>
<dbReference type="Pfam" id="PF18308">
    <property type="entry name" value="GGA_N-GAT"/>
    <property type="match status" value="1"/>
</dbReference>